<dbReference type="Proteomes" id="UP000265515">
    <property type="component" value="Unassembled WGS sequence"/>
</dbReference>
<evidence type="ECO:0000313" key="3">
    <source>
        <dbReference type="Proteomes" id="UP000265515"/>
    </source>
</evidence>
<dbReference type="Gramene" id="GBG75130">
    <property type="protein sequence ID" value="GBG75130"/>
    <property type="gene ID" value="CBR_g19643"/>
</dbReference>
<feature type="region of interest" description="Disordered" evidence="1">
    <location>
        <begin position="819"/>
        <end position="853"/>
    </location>
</feature>
<feature type="compositionally biased region" description="Basic and acidic residues" evidence="1">
    <location>
        <begin position="586"/>
        <end position="608"/>
    </location>
</feature>
<gene>
    <name evidence="2" type="ORF">CBR_g19643</name>
</gene>
<protein>
    <submittedName>
        <fullName evidence="2">Uncharacterized protein</fullName>
    </submittedName>
</protein>
<accession>A0A388KYJ0</accession>
<feature type="region of interest" description="Disordered" evidence="1">
    <location>
        <begin position="368"/>
        <end position="453"/>
    </location>
</feature>
<feature type="region of interest" description="Disordered" evidence="1">
    <location>
        <begin position="546"/>
        <end position="644"/>
    </location>
</feature>
<comment type="caution">
    <text evidence="2">The sequence shown here is derived from an EMBL/GenBank/DDBJ whole genome shotgun (WGS) entry which is preliminary data.</text>
</comment>
<reference evidence="2 3" key="1">
    <citation type="journal article" date="2018" name="Cell">
        <title>The Chara Genome: Secondary Complexity and Implications for Plant Terrestrialization.</title>
        <authorList>
            <person name="Nishiyama T."/>
            <person name="Sakayama H."/>
            <person name="Vries J.D."/>
            <person name="Buschmann H."/>
            <person name="Saint-Marcoux D."/>
            <person name="Ullrich K.K."/>
            <person name="Haas F.B."/>
            <person name="Vanderstraeten L."/>
            <person name="Becker D."/>
            <person name="Lang D."/>
            <person name="Vosolsobe S."/>
            <person name="Rombauts S."/>
            <person name="Wilhelmsson P.K.I."/>
            <person name="Janitza P."/>
            <person name="Kern R."/>
            <person name="Heyl A."/>
            <person name="Rumpler F."/>
            <person name="Villalobos L.I.A.C."/>
            <person name="Clay J.M."/>
            <person name="Skokan R."/>
            <person name="Toyoda A."/>
            <person name="Suzuki Y."/>
            <person name="Kagoshima H."/>
            <person name="Schijlen E."/>
            <person name="Tajeshwar N."/>
            <person name="Catarino B."/>
            <person name="Hetherington A.J."/>
            <person name="Saltykova A."/>
            <person name="Bonnot C."/>
            <person name="Breuninger H."/>
            <person name="Symeonidi A."/>
            <person name="Radhakrishnan G.V."/>
            <person name="Van Nieuwerburgh F."/>
            <person name="Deforce D."/>
            <person name="Chang C."/>
            <person name="Karol K.G."/>
            <person name="Hedrich R."/>
            <person name="Ulvskov P."/>
            <person name="Glockner G."/>
            <person name="Delwiche C.F."/>
            <person name="Petrasek J."/>
            <person name="Van de Peer Y."/>
            <person name="Friml J."/>
            <person name="Beilby M."/>
            <person name="Dolan L."/>
            <person name="Kohara Y."/>
            <person name="Sugano S."/>
            <person name="Fujiyama A."/>
            <person name="Delaux P.-M."/>
            <person name="Quint M."/>
            <person name="TheiBen G."/>
            <person name="Hagemann M."/>
            <person name="Harholt J."/>
            <person name="Dunand C."/>
            <person name="Zachgo S."/>
            <person name="Langdale J."/>
            <person name="Maumus F."/>
            <person name="Straeten D.V.D."/>
            <person name="Gould S.B."/>
            <person name="Rensing S.A."/>
        </authorList>
    </citation>
    <scope>NUCLEOTIDE SEQUENCE [LARGE SCALE GENOMIC DNA]</scope>
    <source>
        <strain evidence="2 3">S276</strain>
    </source>
</reference>
<feature type="region of interest" description="Disordered" evidence="1">
    <location>
        <begin position="698"/>
        <end position="719"/>
    </location>
</feature>
<name>A0A388KYJ0_CHABU</name>
<feature type="compositionally biased region" description="Basic and acidic residues" evidence="1">
    <location>
        <begin position="67"/>
        <end position="82"/>
    </location>
</feature>
<feature type="region of interest" description="Disordered" evidence="1">
    <location>
        <begin position="465"/>
        <end position="485"/>
    </location>
</feature>
<dbReference type="AlphaFoldDB" id="A0A388KYJ0"/>
<feature type="compositionally biased region" description="Gly residues" evidence="1">
    <location>
        <begin position="546"/>
        <end position="558"/>
    </location>
</feature>
<keyword evidence="3" id="KW-1185">Reference proteome</keyword>
<evidence type="ECO:0000256" key="1">
    <source>
        <dbReference type="SAM" id="MobiDB-lite"/>
    </source>
</evidence>
<feature type="compositionally biased region" description="Basic and acidic residues" evidence="1">
    <location>
        <begin position="386"/>
        <end position="401"/>
    </location>
</feature>
<evidence type="ECO:0000313" key="2">
    <source>
        <dbReference type="EMBL" id="GBG75130.1"/>
    </source>
</evidence>
<dbReference type="EMBL" id="BFEA01000218">
    <property type="protein sequence ID" value="GBG75130.1"/>
    <property type="molecule type" value="Genomic_DNA"/>
</dbReference>
<feature type="region of interest" description="Disordered" evidence="1">
    <location>
        <begin position="25"/>
        <end position="107"/>
    </location>
</feature>
<feature type="compositionally biased region" description="Low complexity" evidence="1">
    <location>
        <begin position="83"/>
        <end position="92"/>
    </location>
</feature>
<proteinExistence type="predicted"/>
<organism evidence="2 3">
    <name type="scientific">Chara braunii</name>
    <name type="common">Braun's stonewort</name>
    <dbReference type="NCBI Taxonomy" id="69332"/>
    <lineage>
        <taxon>Eukaryota</taxon>
        <taxon>Viridiplantae</taxon>
        <taxon>Streptophyta</taxon>
        <taxon>Charophyceae</taxon>
        <taxon>Charales</taxon>
        <taxon>Characeae</taxon>
        <taxon>Chara</taxon>
    </lineage>
</organism>
<sequence>MEQPRPLRPDMTPHRVLVQCREHQKEASAAAGMSILGAKVRSSLDREQSTPRGPRRVSFAPSVTFDTEFHPRTGQQAERRPAEPVVTAATPARMSIQSAKGQSDEDRVKLNPRRVSFAPDTNFNDAPNSTLQVQKRLAGTPIVRNASLGGNAWRLTLLSSDPLISSECLTPSRGIGGKPPPPVVTPSSSIARKNVFVSESPSCTQQQGSGVTVCPRIAAKSTPHSRGCLTETSVLSPPGRMTISKTREVLEGAVVDLNAPTASAYTPLRCRTESEMNSDGRVRCSLSGSGSGFRLSAERYDVAGMKASCVAIGGAASWQPAEYKMEMIRACSLFSSPVRSPGAADDQKELSERIKALNLSASRVRLPSEPAEIASPARRSLKQTKAKVETFRTNGKSESKSTKGRALLSPLASRARHVSHSEKPAGHATTSGTKPPRPSILSSSVPERNPLPCRLSISRRSSCYSSSGFDPMASAPRTSRMGAHARMGDRGDAQHIEDVDFLTHRESIADAEEVGRRTKVSGDCDGVGRSRRALARSLSADFGGCGVVKGGSGHASKGGGEKEDTAEDGSGIEQPGQVMERLSVLENERRGGGGEEKRSGQEKGEKAGGYEGAAESVPCESSEGEAHDARSEEQEEEEEGVTLTFGGLTFTKRKLERLLAAVAAPRARVVELRRDCSADAAVGTISESCTPSLQMIADGNAEAEKQSAPEAEEDQLADFSDASANEGMPLCANPLNAGGVEAEPAVELGLDHKEPRCSGSQCRASHCYASPSDASSPPASEKDADGFRLGRASGIMMPPDDSQGTDAEDIVGAVAHADGTRSMGGGSSLGSREHVRNTAAGSQPECGENNRGREGINALENLIDSICRSNRKHEQELRSVLYKLVRS</sequence>